<dbReference type="PANTHER" id="PTHR24103">
    <property type="entry name" value="E3 UBIQUITIN-PROTEIN LIGASE TRIM"/>
    <property type="match status" value="1"/>
</dbReference>
<keyword evidence="6" id="KW-0963">Cytoplasm</keyword>
<evidence type="ECO:0000256" key="5">
    <source>
        <dbReference type="ARBA" id="ARBA00012483"/>
    </source>
</evidence>
<organism evidence="17 18">
    <name type="scientific">Loxodonta africana</name>
    <name type="common">African elephant</name>
    <dbReference type="NCBI Taxonomy" id="9785"/>
    <lineage>
        <taxon>Eukaryota</taxon>
        <taxon>Metazoa</taxon>
        <taxon>Chordata</taxon>
        <taxon>Craniata</taxon>
        <taxon>Vertebrata</taxon>
        <taxon>Euteleostomi</taxon>
        <taxon>Mammalia</taxon>
        <taxon>Eutheria</taxon>
        <taxon>Afrotheria</taxon>
        <taxon>Proboscidea</taxon>
        <taxon>Elephantidae</taxon>
        <taxon>Loxodonta</taxon>
    </lineage>
</organism>
<dbReference type="FunCoup" id="G3TEU6">
    <property type="interactions" value="94"/>
</dbReference>
<comment type="similarity">
    <text evidence="4">Belongs to the TRIM/RBCC family.</text>
</comment>
<evidence type="ECO:0000256" key="7">
    <source>
        <dbReference type="ARBA" id="ARBA00022723"/>
    </source>
</evidence>
<dbReference type="SUPFAM" id="SSF57850">
    <property type="entry name" value="RING/U-box"/>
    <property type="match status" value="1"/>
</dbReference>
<keyword evidence="10" id="KW-0862">Zinc</keyword>
<dbReference type="PROSITE" id="PS00518">
    <property type="entry name" value="ZF_RING_1"/>
    <property type="match status" value="1"/>
</dbReference>
<dbReference type="SMART" id="SM00449">
    <property type="entry name" value="SPRY"/>
    <property type="match status" value="1"/>
</dbReference>
<dbReference type="InterPro" id="IPR003879">
    <property type="entry name" value="Butyrophylin_SPRY"/>
</dbReference>
<keyword evidence="18" id="KW-1185">Reference proteome</keyword>
<evidence type="ECO:0000256" key="4">
    <source>
        <dbReference type="ARBA" id="ARBA00008518"/>
    </source>
</evidence>
<evidence type="ECO:0000256" key="2">
    <source>
        <dbReference type="ARBA" id="ARBA00004496"/>
    </source>
</evidence>
<dbReference type="SUPFAM" id="SSF57845">
    <property type="entry name" value="B-box zinc-binding domain"/>
    <property type="match status" value="1"/>
</dbReference>
<dbReference type="Pfam" id="PF00643">
    <property type="entry name" value="zf-B_box"/>
    <property type="match status" value="1"/>
</dbReference>
<dbReference type="InterPro" id="IPR000315">
    <property type="entry name" value="Znf_B-box"/>
</dbReference>
<comment type="catalytic activity">
    <reaction evidence="1">
        <text>S-ubiquitinyl-[E2 ubiquitin-conjugating enzyme]-L-cysteine + [acceptor protein]-L-lysine = [E2 ubiquitin-conjugating enzyme]-L-cysteine + N(6)-ubiquitinyl-[acceptor protein]-L-lysine.</text>
        <dbReference type="EC" id="2.3.2.27"/>
    </reaction>
</comment>
<name>G3TEU6_LOXAF</name>
<dbReference type="SMART" id="SM00184">
    <property type="entry name" value="RING"/>
    <property type="match status" value="1"/>
</dbReference>
<evidence type="ECO:0000256" key="3">
    <source>
        <dbReference type="ARBA" id="ARBA00004906"/>
    </source>
</evidence>
<keyword evidence="9" id="KW-0833">Ubl conjugation pathway</keyword>
<dbReference type="InterPro" id="IPR043136">
    <property type="entry name" value="B30.2/SPRY_sf"/>
</dbReference>
<dbReference type="GeneTree" id="ENSGT00940000154647"/>
<evidence type="ECO:0000256" key="10">
    <source>
        <dbReference type="ARBA" id="ARBA00022833"/>
    </source>
</evidence>
<evidence type="ECO:0000256" key="6">
    <source>
        <dbReference type="ARBA" id="ARBA00022490"/>
    </source>
</evidence>
<feature type="domain" description="B30.2/SPRY" evidence="16">
    <location>
        <begin position="283"/>
        <end position="499"/>
    </location>
</feature>
<dbReference type="InterPro" id="IPR013320">
    <property type="entry name" value="ConA-like_dom_sf"/>
</dbReference>
<dbReference type="CDD" id="cd16591">
    <property type="entry name" value="RING-HC_TRIM5-like_C-IV"/>
    <property type="match status" value="1"/>
</dbReference>
<feature type="domain" description="B box-type" evidence="15">
    <location>
        <begin position="92"/>
        <end position="132"/>
    </location>
</feature>
<dbReference type="AlphaFoldDB" id="G3TEU6"/>
<evidence type="ECO:0000256" key="11">
    <source>
        <dbReference type="ARBA" id="ARBA00023054"/>
    </source>
</evidence>
<dbReference type="InterPro" id="IPR027370">
    <property type="entry name" value="Znf-RING_euk"/>
</dbReference>
<keyword evidence="7" id="KW-0479">Metal-binding</keyword>
<evidence type="ECO:0000259" key="14">
    <source>
        <dbReference type="PROSITE" id="PS50089"/>
    </source>
</evidence>
<dbReference type="Proteomes" id="UP000007646">
    <property type="component" value="Unassembled WGS sequence"/>
</dbReference>
<sequence length="499" mass="57104">MASVRADIQKEVTCPICLELLTEPLSLGCGHSFCQACITAKNEESLTIRPGGEKSCPVCHASYQPGNLWPNHHLANIVKRFREAKLSPQEGQTSGLCVYHGKLLLFCKNDEKAICWLCVRSQEHCGHQTLLVEEMAKKCQEKLQETLIRLRKEQLEAKNLEAQITEERASWKHQTQAERQRILAGFNDLHAILDNEKKRELHKLEEEDVKVLDSLAAAKYQLIQQDQELRELISDVERRMQGSSVEMLQVMIDFVKSLRSEIWTLKKPNIASKKLKNVFRAPDLKGILQTFRELTDVQCYWVDVTLNPVRASSNVVISADQRQVRVVHILNFNNSYQCDFSAFGVLGCQYFFSGKHYWEVDVSTKTAWILGVCCRTSDPRENWGSWFRLGSNANLQDVYSRYRPQHGYWVIGLRNQFEYNAFEDSSSLDPQVRTLFMAAPPHRVGVFLDYEAGTVSFFNVTNHGSLIYKFSQCCFSQRVSPYFNPCNCPAPMTLCPPSS</sequence>
<reference evidence="17" key="2">
    <citation type="submission" date="2025-08" db="UniProtKB">
        <authorList>
            <consortium name="Ensembl"/>
        </authorList>
    </citation>
    <scope>IDENTIFICATION</scope>
    <source>
        <strain evidence="17">Isolate ISIS603380</strain>
    </source>
</reference>
<comment type="subcellular location">
    <subcellularLocation>
        <location evidence="2">Cytoplasm</location>
    </subcellularLocation>
</comment>
<dbReference type="Gene3D" id="2.60.120.920">
    <property type="match status" value="1"/>
</dbReference>
<proteinExistence type="inferred from homology"/>
<dbReference type="Pfam" id="PF00622">
    <property type="entry name" value="SPRY"/>
    <property type="match status" value="1"/>
</dbReference>
<dbReference type="SUPFAM" id="SSF49899">
    <property type="entry name" value="Concanavalin A-like lectins/glucanases"/>
    <property type="match status" value="1"/>
</dbReference>
<dbReference type="Ensembl" id="ENSLAFT00000015280.3">
    <property type="protein sequence ID" value="ENSLAFP00000012799.3"/>
    <property type="gene ID" value="ENSLAFG00000023177.2"/>
</dbReference>
<dbReference type="InterPro" id="IPR001870">
    <property type="entry name" value="B30.2/SPRY"/>
</dbReference>
<feature type="coiled-coil region" evidence="13">
    <location>
        <begin position="136"/>
        <end position="170"/>
    </location>
</feature>
<dbReference type="GO" id="GO:0061630">
    <property type="term" value="F:ubiquitin protein ligase activity"/>
    <property type="evidence" value="ECO:0007669"/>
    <property type="project" value="UniProtKB-EC"/>
</dbReference>
<reference evidence="17" key="3">
    <citation type="submission" date="2025-09" db="UniProtKB">
        <authorList>
            <consortium name="Ensembl"/>
        </authorList>
    </citation>
    <scope>IDENTIFICATION</scope>
    <source>
        <strain evidence="17">Isolate ISIS603380</strain>
    </source>
</reference>
<protein>
    <recommendedName>
        <fullName evidence="5">RING-type E3 ubiquitin transferase</fullName>
        <ecNumber evidence="5">2.3.2.27</ecNumber>
    </recommendedName>
</protein>
<reference evidence="17 18" key="1">
    <citation type="submission" date="2009-06" db="EMBL/GenBank/DDBJ databases">
        <title>The Genome Sequence of Loxodonta africana (African elephant).</title>
        <authorList>
            <person name="Di Palma F."/>
            <person name="Heiman D."/>
            <person name="Young S."/>
            <person name="Johnson J."/>
            <person name="Lander E.S."/>
            <person name="Lindblad-Toh K."/>
        </authorList>
    </citation>
    <scope>NUCLEOTIDE SEQUENCE [LARGE SCALE GENOMIC DNA]</scope>
    <source>
        <strain evidence="17 18">Isolate ISIS603380</strain>
    </source>
</reference>
<dbReference type="FunFam" id="2.60.120.920:FF:000023">
    <property type="entry name" value="Tripartite motif-containing 5 (Predicted)"/>
    <property type="match status" value="1"/>
</dbReference>
<dbReference type="InterPro" id="IPR017907">
    <property type="entry name" value="Znf_RING_CS"/>
</dbReference>
<dbReference type="InterPro" id="IPR013083">
    <property type="entry name" value="Znf_RING/FYVE/PHD"/>
</dbReference>
<evidence type="ECO:0000259" key="16">
    <source>
        <dbReference type="PROSITE" id="PS50188"/>
    </source>
</evidence>
<evidence type="ECO:0000256" key="8">
    <source>
        <dbReference type="ARBA" id="ARBA00022771"/>
    </source>
</evidence>
<comment type="pathway">
    <text evidence="3">Protein modification; protein ubiquitination.</text>
</comment>
<accession>G3TEU6</accession>
<dbReference type="PROSITE" id="PS50188">
    <property type="entry name" value="B302_SPRY"/>
    <property type="match status" value="1"/>
</dbReference>
<keyword evidence="8 12" id="KW-0863">Zinc-finger</keyword>
<dbReference type="GO" id="GO:0005737">
    <property type="term" value="C:cytoplasm"/>
    <property type="evidence" value="ECO:0007669"/>
    <property type="project" value="UniProtKB-SubCell"/>
</dbReference>
<dbReference type="EC" id="2.3.2.27" evidence="5"/>
<evidence type="ECO:0000256" key="12">
    <source>
        <dbReference type="PROSITE-ProRule" id="PRU00024"/>
    </source>
</evidence>
<dbReference type="PROSITE" id="PS50119">
    <property type="entry name" value="ZF_BBOX"/>
    <property type="match status" value="1"/>
</dbReference>
<dbReference type="InterPro" id="IPR003877">
    <property type="entry name" value="SPRY_dom"/>
</dbReference>
<dbReference type="InParanoid" id="G3TEU6"/>
<dbReference type="PROSITE" id="PS50089">
    <property type="entry name" value="ZF_RING_2"/>
    <property type="match status" value="1"/>
</dbReference>
<dbReference type="SMART" id="SM00336">
    <property type="entry name" value="BBOX"/>
    <property type="match status" value="1"/>
</dbReference>
<evidence type="ECO:0000259" key="15">
    <source>
        <dbReference type="PROSITE" id="PS50119"/>
    </source>
</evidence>
<evidence type="ECO:0000256" key="9">
    <source>
        <dbReference type="ARBA" id="ARBA00022786"/>
    </source>
</evidence>
<evidence type="ECO:0000313" key="18">
    <source>
        <dbReference type="Proteomes" id="UP000007646"/>
    </source>
</evidence>
<dbReference type="PRINTS" id="PR01407">
    <property type="entry name" value="BUTYPHLNCDUF"/>
</dbReference>
<evidence type="ECO:0000256" key="13">
    <source>
        <dbReference type="SAM" id="Coils"/>
    </source>
</evidence>
<dbReference type="Gene3D" id="3.30.40.10">
    <property type="entry name" value="Zinc/RING finger domain, C3HC4 (zinc finger)"/>
    <property type="match status" value="1"/>
</dbReference>
<feature type="domain" description="RING-type" evidence="14">
    <location>
        <begin position="14"/>
        <end position="60"/>
    </location>
</feature>
<dbReference type="Pfam" id="PF13445">
    <property type="entry name" value="zf-RING_UBOX"/>
    <property type="match status" value="1"/>
</dbReference>
<dbReference type="FunFam" id="3.30.40.10:FF:000144">
    <property type="entry name" value="Tripartite motif-containing 5 (Predicted)"/>
    <property type="match status" value="1"/>
</dbReference>
<dbReference type="InterPro" id="IPR050143">
    <property type="entry name" value="TRIM/RBCC"/>
</dbReference>
<dbReference type="GO" id="GO:0008270">
    <property type="term" value="F:zinc ion binding"/>
    <property type="evidence" value="ECO:0007669"/>
    <property type="project" value="UniProtKB-KW"/>
</dbReference>
<evidence type="ECO:0000313" key="17">
    <source>
        <dbReference type="Ensembl" id="ENSLAFP00000012799.3"/>
    </source>
</evidence>
<keyword evidence="11 13" id="KW-0175">Coiled coil</keyword>
<evidence type="ECO:0000256" key="1">
    <source>
        <dbReference type="ARBA" id="ARBA00000900"/>
    </source>
</evidence>
<dbReference type="Gene3D" id="3.30.160.60">
    <property type="entry name" value="Classic Zinc Finger"/>
    <property type="match status" value="1"/>
</dbReference>
<dbReference type="InterPro" id="IPR001841">
    <property type="entry name" value="Znf_RING"/>
</dbReference>